<evidence type="ECO:0000313" key="3">
    <source>
        <dbReference type="RefSeq" id="XP_022301951.1"/>
    </source>
</evidence>
<keyword evidence="1" id="KW-0732">Signal</keyword>
<evidence type="ECO:0000256" key="1">
    <source>
        <dbReference type="SAM" id="SignalP"/>
    </source>
</evidence>
<organism evidence="2 3">
    <name type="scientific">Crassostrea virginica</name>
    <name type="common">Eastern oyster</name>
    <dbReference type="NCBI Taxonomy" id="6565"/>
    <lineage>
        <taxon>Eukaryota</taxon>
        <taxon>Metazoa</taxon>
        <taxon>Spiralia</taxon>
        <taxon>Lophotrochozoa</taxon>
        <taxon>Mollusca</taxon>
        <taxon>Bivalvia</taxon>
        <taxon>Autobranchia</taxon>
        <taxon>Pteriomorphia</taxon>
        <taxon>Ostreida</taxon>
        <taxon>Ostreoidea</taxon>
        <taxon>Ostreidae</taxon>
        <taxon>Crassostrea</taxon>
    </lineage>
</organism>
<reference evidence="3" key="2">
    <citation type="submission" date="2025-08" db="UniProtKB">
        <authorList>
            <consortium name="RefSeq"/>
        </authorList>
    </citation>
    <scope>IDENTIFICATION</scope>
    <source>
        <tissue evidence="3">Whole sample</tissue>
    </source>
</reference>
<reference evidence="2" key="1">
    <citation type="submission" date="2024-06" db="UniProtKB">
        <authorList>
            <consortium name="RefSeq"/>
        </authorList>
    </citation>
    <scope>NUCLEOTIDE SEQUENCE [LARGE SCALE GENOMIC DNA]</scope>
</reference>
<feature type="signal peptide" evidence="1">
    <location>
        <begin position="1"/>
        <end position="24"/>
    </location>
</feature>
<dbReference type="GeneID" id="111109953"/>
<feature type="chain" id="PRO_5034220406" evidence="1">
    <location>
        <begin position="25"/>
        <end position="125"/>
    </location>
</feature>
<dbReference type="AlphaFoldDB" id="A0A8B8BG05"/>
<protein>
    <submittedName>
        <fullName evidence="3">Uncharacterized protein LOC111109953 isoform X2</fullName>
    </submittedName>
</protein>
<keyword evidence="2" id="KW-1185">Reference proteome</keyword>
<dbReference type="OrthoDB" id="10281876at2759"/>
<proteinExistence type="predicted"/>
<dbReference type="Proteomes" id="UP000694844">
    <property type="component" value="Chromosome 1"/>
</dbReference>
<gene>
    <name evidence="3" type="primary">LOC111109953</name>
</gene>
<dbReference type="RefSeq" id="XP_022301951.1">
    <property type="nucleotide sequence ID" value="XM_022446243.1"/>
</dbReference>
<evidence type="ECO:0000313" key="2">
    <source>
        <dbReference type="Proteomes" id="UP000694844"/>
    </source>
</evidence>
<sequence length="125" mass="14403">MDMNFRLCFLFLLEFFMFIEQQNAQDSAGEYLFSYDNEELPSPILKKAINNLVGIRMMCRIHPKNCPGAYRKRTSDLSDIRTDQIAESLAGSESSNQGALWSLSGLLTALNRLQRNRFHYTDDNI</sequence>
<accession>A0A8B8BG05</accession>
<name>A0A8B8BG05_CRAVI</name>